<dbReference type="AlphaFoldDB" id="G5IJ27"/>
<dbReference type="OrthoDB" id="9805185at2"/>
<dbReference type="PROSITE" id="PS51464">
    <property type="entry name" value="SIS"/>
    <property type="match status" value="1"/>
</dbReference>
<dbReference type="SUPFAM" id="SSF53697">
    <property type="entry name" value="SIS domain"/>
    <property type="match status" value="1"/>
</dbReference>
<dbReference type="EMBL" id="ADLN01000096">
    <property type="protein sequence ID" value="EHI58541.1"/>
    <property type="molecule type" value="Genomic_DNA"/>
</dbReference>
<evidence type="ECO:0000313" key="3">
    <source>
        <dbReference type="Proteomes" id="UP000005384"/>
    </source>
</evidence>
<dbReference type="RefSeq" id="WP_006781490.1">
    <property type="nucleotide sequence ID" value="NZ_CP040506.1"/>
</dbReference>
<dbReference type="InterPro" id="IPR046348">
    <property type="entry name" value="SIS_dom_sf"/>
</dbReference>
<organism evidence="2 3">
    <name type="scientific">Hungatella hathewayi WAL-18680</name>
    <dbReference type="NCBI Taxonomy" id="742737"/>
    <lineage>
        <taxon>Bacteria</taxon>
        <taxon>Bacillati</taxon>
        <taxon>Bacillota</taxon>
        <taxon>Clostridia</taxon>
        <taxon>Lachnospirales</taxon>
        <taxon>Lachnospiraceae</taxon>
        <taxon>Hungatella</taxon>
    </lineage>
</organism>
<gene>
    <name evidence="2" type="ORF">HMPREF9473_03500</name>
</gene>
<accession>G5IJ27</accession>
<dbReference type="Pfam" id="PF13580">
    <property type="entry name" value="SIS_2"/>
    <property type="match status" value="1"/>
</dbReference>
<dbReference type="GO" id="GO:0097367">
    <property type="term" value="F:carbohydrate derivative binding"/>
    <property type="evidence" value="ECO:0007669"/>
    <property type="project" value="InterPro"/>
</dbReference>
<dbReference type="HOGENOM" id="CLU_089975_0_0_9"/>
<dbReference type="GO" id="GO:1901135">
    <property type="term" value="P:carbohydrate derivative metabolic process"/>
    <property type="evidence" value="ECO:0007669"/>
    <property type="project" value="InterPro"/>
</dbReference>
<feature type="domain" description="SIS" evidence="1">
    <location>
        <begin position="33"/>
        <end position="215"/>
    </location>
</feature>
<proteinExistence type="predicted"/>
<dbReference type="InterPro" id="IPR001347">
    <property type="entry name" value="SIS_dom"/>
</dbReference>
<dbReference type="Gene3D" id="3.40.50.10490">
    <property type="entry name" value="Glucose-6-phosphate isomerase like protein, domain 1"/>
    <property type="match status" value="1"/>
</dbReference>
<sequence length="244" mass="26355">MNKAEEYMNYASTLLQKVMSEEAENIEKAAVAVKNTMSSGGMLYTYGTGHSTMLCMEPFMRAGGFGACYPILDERLMCHTVKKPEDRFLEREVGVTAEIFKKYPLKKGDSMFIFCYGGKNATSIDACLLCKELGVTSMGISCVDQAVMVGSSHPSGLLVHEACDISLDTHGAVGDAAIDFGDFTFGPISTVIGAAIVQAVQCRAVELMLADGEKPEVLISANVPGGDEHNRPIIEKYRKIVPFA</sequence>
<protein>
    <recommendedName>
        <fullName evidence="1">SIS domain-containing protein</fullName>
    </recommendedName>
</protein>
<reference evidence="2 3" key="1">
    <citation type="submission" date="2011-08" db="EMBL/GenBank/DDBJ databases">
        <title>The Genome Sequence of Clostridium hathewayi WAL-18680.</title>
        <authorList>
            <consortium name="The Broad Institute Genome Sequencing Platform"/>
            <person name="Earl A."/>
            <person name="Ward D."/>
            <person name="Feldgarden M."/>
            <person name="Gevers D."/>
            <person name="Finegold S.M."/>
            <person name="Summanen P.H."/>
            <person name="Molitoris D.R."/>
            <person name="Song M."/>
            <person name="Daigneault M."/>
            <person name="Allen-Vercoe E."/>
            <person name="Young S.K."/>
            <person name="Zeng Q."/>
            <person name="Gargeya S."/>
            <person name="Fitzgerald M."/>
            <person name="Haas B."/>
            <person name="Abouelleil A."/>
            <person name="Alvarado L."/>
            <person name="Arachchi H.M."/>
            <person name="Berlin A."/>
            <person name="Brown A."/>
            <person name="Chapman S.B."/>
            <person name="Chen Z."/>
            <person name="Dunbar C."/>
            <person name="Freedman E."/>
            <person name="Gearin G."/>
            <person name="Gellesch M."/>
            <person name="Goldberg J."/>
            <person name="Griggs A."/>
            <person name="Gujja S."/>
            <person name="Heiman D."/>
            <person name="Howarth C."/>
            <person name="Larson L."/>
            <person name="Lui A."/>
            <person name="MacDonald P.J.P."/>
            <person name="Montmayeur A."/>
            <person name="Murphy C."/>
            <person name="Neiman D."/>
            <person name="Pearson M."/>
            <person name="Priest M."/>
            <person name="Roberts A."/>
            <person name="Saif S."/>
            <person name="Shea T."/>
            <person name="Shenoy N."/>
            <person name="Sisk P."/>
            <person name="Stolte C."/>
            <person name="Sykes S."/>
            <person name="Wortman J."/>
            <person name="Nusbaum C."/>
            <person name="Birren B."/>
        </authorList>
    </citation>
    <scope>NUCLEOTIDE SEQUENCE [LARGE SCALE GENOMIC DNA]</scope>
    <source>
        <strain evidence="2 3">WAL-18680</strain>
    </source>
</reference>
<keyword evidence="3" id="KW-1185">Reference proteome</keyword>
<name>G5IJ27_9FIRM</name>
<evidence type="ECO:0000259" key="1">
    <source>
        <dbReference type="PROSITE" id="PS51464"/>
    </source>
</evidence>
<dbReference type="Proteomes" id="UP000005384">
    <property type="component" value="Unassembled WGS sequence"/>
</dbReference>
<dbReference type="NCBIfam" id="NF002805">
    <property type="entry name" value="PRK02947.1"/>
    <property type="match status" value="1"/>
</dbReference>
<dbReference type="PATRIC" id="fig|742737.3.peg.3479"/>
<comment type="caution">
    <text evidence="2">The sequence shown here is derived from an EMBL/GenBank/DDBJ whole genome shotgun (WGS) entry which is preliminary data.</text>
</comment>
<evidence type="ECO:0000313" key="2">
    <source>
        <dbReference type="EMBL" id="EHI58541.1"/>
    </source>
</evidence>